<dbReference type="RefSeq" id="WP_137639719.1">
    <property type="nucleotide sequence ID" value="NZ_BJDK01000009.1"/>
</dbReference>
<dbReference type="InterPro" id="IPR050272">
    <property type="entry name" value="Isochorismatase-like_hydrls"/>
</dbReference>
<feature type="domain" description="Isochorismatase-like" evidence="3">
    <location>
        <begin position="4"/>
        <end position="147"/>
    </location>
</feature>
<evidence type="ECO:0000313" key="4">
    <source>
        <dbReference type="EMBL" id="MFC6164936.1"/>
    </source>
</evidence>
<dbReference type="PANTHER" id="PTHR43540">
    <property type="entry name" value="PEROXYUREIDOACRYLATE/UREIDOACRYLATE AMIDOHYDROLASE-RELATED"/>
    <property type="match status" value="1"/>
</dbReference>
<gene>
    <name evidence="4" type="ORF">ACFP3T_09670</name>
</gene>
<proteinExistence type="inferred from homology"/>
<organism evidence="4 5">
    <name type="scientific">Lactiplantibacillus dongliensis</name>
    <dbReference type="NCBI Taxonomy" id="2559919"/>
    <lineage>
        <taxon>Bacteria</taxon>
        <taxon>Bacillati</taxon>
        <taxon>Bacillota</taxon>
        <taxon>Bacilli</taxon>
        <taxon>Lactobacillales</taxon>
        <taxon>Lactobacillaceae</taxon>
        <taxon>Lactiplantibacillus</taxon>
    </lineage>
</organism>
<keyword evidence="2" id="KW-0378">Hydrolase</keyword>
<dbReference type="InterPro" id="IPR000868">
    <property type="entry name" value="Isochorismatase-like_dom"/>
</dbReference>
<reference evidence="5" key="1">
    <citation type="journal article" date="2019" name="Int. J. Syst. Evol. Microbiol.">
        <title>The Global Catalogue of Microorganisms (GCM) 10K type strain sequencing project: providing services to taxonomists for standard genome sequencing and annotation.</title>
        <authorList>
            <consortium name="The Broad Institute Genomics Platform"/>
            <consortium name="The Broad Institute Genome Sequencing Center for Infectious Disease"/>
            <person name="Wu L."/>
            <person name="Ma J."/>
        </authorList>
    </citation>
    <scope>NUCLEOTIDE SEQUENCE [LARGE SCALE GENOMIC DNA]</scope>
    <source>
        <strain evidence="5">CCM 8932</strain>
    </source>
</reference>
<dbReference type="PANTHER" id="PTHR43540:SF14">
    <property type="entry name" value="ISOCHORISMATASE"/>
    <property type="match status" value="1"/>
</dbReference>
<dbReference type="InterPro" id="IPR036380">
    <property type="entry name" value="Isochorismatase-like_sf"/>
</dbReference>
<evidence type="ECO:0000256" key="1">
    <source>
        <dbReference type="ARBA" id="ARBA00006336"/>
    </source>
</evidence>
<accession>A0ABW1R4W8</accession>
<comment type="caution">
    <text evidence="4">The sequence shown here is derived from an EMBL/GenBank/DDBJ whole genome shotgun (WGS) entry which is preliminary data.</text>
</comment>
<dbReference type="Proteomes" id="UP001596253">
    <property type="component" value="Unassembled WGS sequence"/>
</dbReference>
<protein>
    <submittedName>
        <fullName evidence="4">Isochorismatase family protein</fullName>
    </submittedName>
</protein>
<dbReference type="Gene3D" id="3.40.50.850">
    <property type="entry name" value="Isochorismatase-like"/>
    <property type="match status" value="1"/>
</dbReference>
<keyword evidence="5" id="KW-1185">Reference proteome</keyword>
<sequence length="169" mass="19193">MAQALIIIDMQQALADLDHRDQVVATINQRIDQYRAAQQPIIFIQHTEPGMAVGSPNWQLFTDLHYDDNDTYYIKTQPDAFYQTGLAAYLKMNHLNHIEICGAQVEYCVDTTVRVAFHLGFQIDLLMDGITTTASATLSAAQIKQHHAQIWHHRFGEFVTVKTPLVNEP</sequence>
<evidence type="ECO:0000256" key="2">
    <source>
        <dbReference type="ARBA" id="ARBA00022801"/>
    </source>
</evidence>
<dbReference type="SUPFAM" id="SSF52499">
    <property type="entry name" value="Isochorismatase-like hydrolases"/>
    <property type="match status" value="1"/>
</dbReference>
<comment type="similarity">
    <text evidence="1">Belongs to the isochorismatase family.</text>
</comment>
<dbReference type="EMBL" id="JBHSSD010000041">
    <property type="protein sequence ID" value="MFC6164936.1"/>
    <property type="molecule type" value="Genomic_DNA"/>
</dbReference>
<evidence type="ECO:0000313" key="5">
    <source>
        <dbReference type="Proteomes" id="UP001596253"/>
    </source>
</evidence>
<dbReference type="Pfam" id="PF00857">
    <property type="entry name" value="Isochorismatase"/>
    <property type="match status" value="1"/>
</dbReference>
<evidence type="ECO:0000259" key="3">
    <source>
        <dbReference type="Pfam" id="PF00857"/>
    </source>
</evidence>
<name>A0ABW1R4W8_9LACO</name>